<dbReference type="Gramene" id="Pp3c3_30350V3.2">
    <property type="protein sequence ID" value="PAC:32941559.CDS.1"/>
    <property type="gene ID" value="Pp3c3_30350"/>
</dbReference>
<sequence>MIAQRGREGAFRLLLLLVSLMCMIHGTQELKMGFYKNTCPNVDHRHADRVEQVQKRQDHHTCSAVPHSTTALSWYMPESIGVLVIEDT</sequence>
<reference evidence="3" key="3">
    <citation type="submission" date="2020-12" db="UniProtKB">
        <authorList>
            <consortium name="EnsemblPlants"/>
        </authorList>
    </citation>
    <scope>IDENTIFICATION</scope>
</reference>
<proteinExistence type="predicted"/>
<dbReference type="InParanoid" id="A0A2K1KWP4"/>
<evidence type="ECO:0008006" key="5">
    <source>
        <dbReference type="Google" id="ProtNLM"/>
    </source>
</evidence>
<dbReference type="PaxDb" id="3218-PP1S55_142V6.1"/>
<dbReference type="EnsemblPlants" id="Pp3c3_30350V3.2">
    <property type="protein sequence ID" value="PAC:32941559.CDS.1"/>
    <property type="gene ID" value="Pp3c3_30350"/>
</dbReference>
<reference evidence="2 4" key="1">
    <citation type="journal article" date="2008" name="Science">
        <title>The Physcomitrella genome reveals evolutionary insights into the conquest of land by plants.</title>
        <authorList>
            <person name="Rensing S."/>
            <person name="Lang D."/>
            <person name="Zimmer A."/>
            <person name="Terry A."/>
            <person name="Salamov A."/>
            <person name="Shapiro H."/>
            <person name="Nishiyama T."/>
            <person name="Perroud P.-F."/>
            <person name="Lindquist E."/>
            <person name="Kamisugi Y."/>
            <person name="Tanahashi T."/>
            <person name="Sakakibara K."/>
            <person name="Fujita T."/>
            <person name="Oishi K."/>
            <person name="Shin-I T."/>
            <person name="Kuroki Y."/>
            <person name="Toyoda A."/>
            <person name="Suzuki Y."/>
            <person name="Hashimoto A."/>
            <person name="Yamaguchi K."/>
            <person name="Sugano A."/>
            <person name="Kohara Y."/>
            <person name="Fujiyama A."/>
            <person name="Anterola A."/>
            <person name="Aoki S."/>
            <person name="Ashton N."/>
            <person name="Barbazuk W.B."/>
            <person name="Barker E."/>
            <person name="Bennetzen J."/>
            <person name="Bezanilla M."/>
            <person name="Blankenship R."/>
            <person name="Cho S.H."/>
            <person name="Dutcher S."/>
            <person name="Estelle M."/>
            <person name="Fawcett J.A."/>
            <person name="Gundlach H."/>
            <person name="Hanada K."/>
            <person name="Heyl A."/>
            <person name="Hicks K.A."/>
            <person name="Hugh J."/>
            <person name="Lohr M."/>
            <person name="Mayer K."/>
            <person name="Melkozernov A."/>
            <person name="Murata T."/>
            <person name="Nelson D."/>
            <person name="Pils B."/>
            <person name="Prigge M."/>
            <person name="Reiss B."/>
            <person name="Renner T."/>
            <person name="Rombauts S."/>
            <person name="Rushton P."/>
            <person name="Sanderfoot A."/>
            <person name="Schween G."/>
            <person name="Shiu S.-H."/>
            <person name="Stueber K."/>
            <person name="Theodoulou F.L."/>
            <person name="Tu H."/>
            <person name="Van de Peer Y."/>
            <person name="Verrier P.J."/>
            <person name="Waters E."/>
            <person name="Wood A."/>
            <person name="Yang L."/>
            <person name="Cove D."/>
            <person name="Cuming A."/>
            <person name="Hasebe M."/>
            <person name="Lucas S."/>
            <person name="Mishler D.B."/>
            <person name="Reski R."/>
            <person name="Grigoriev I."/>
            <person name="Quatrano R.S."/>
            <person name="Boore J.L."/>
        </authorList>
    </citation>
    <scope>NUCLEOTIDE SEQUENCE [LARGE SCALE GENOMIC DNA]</scope>
    <source>
        <strain evidence="3 4">cv. Gransden 2004</strain>
    </source>
</reference>
<organism evidence="2">
    <name type="scientific">Physcomitrium patens</name>
    <name type="common">Spreading-leaved earth moss</name>
    <name type="synonym">Physcomitrella patens</name>
    <dbReference type="NCBI Taxonomy" id="3218"/>
    <lineage>
        <taxon>Eukaryota</taxon>
        <taxon>Viridiplantae</taxon>
        <taxon>Streptophyta</taxon>
        <taxon>Embryophyta</taxon>
        <taxon>Bryophyta</taxon>
        <taxon>Bryophytina</taxon>
        <taxon>Bryopsida</taxon>
        <taxon>Funariidae</taxon>
        <taxon>Funariales</taxon>
        <taxon>Funariaceae</taxon>
        <taxon>Physcomitrium</taxon>
    </lineage>
</organism>
<accession>A0A2K1KWP4</accession>
<keyword evidence="1" id="KW-0732">Signal</keyword>
<dbReference type="Gramene" id="Pp3c3_30350V3.1">
    <property type="protein sequence ID" value="PAC:32941558.CDS.1"/>
    <property type="gene ID" value="Pp3c3_30350"/>
</dbReference>
<feature type="signal peptide" evidence="1">
    <location>
        <begin position="1"/>
        <end position="29"/>
    </location>
</feature>
<evidence type="ECO:0000313" key="2">
    <source>
        <dbReference type="EMBL" id="PNR58166.1"/>
    </source>
</evidence>
<evidence type="ECO:0000313" key="3">
    <source>
        <dbReference type="EnsemblPlants" id="PAC:32941558.CDS.1"/>
    </source>
</evidence>
<name>A0A2K1KWP4_PHYPA</name>
<protein>
    <recommendedName>
        <fullName evidence="5">Secreted protein</fullName>
    </recommendedName>
</protein>
<gene>
    <name evidence="2" type="ORF">PHYPA_005161</name>
</gene>
<reference evidence="2 4" key="2">
    <citation type="journal article" date="2018" name="Plant J.">
        <title>The Physcomitrella patens chromosome-scale assembly reveals moss genome structure and evolution.</title>
        <authorList>
            <person name="Lang D."/>
            <person name="Ullrich K.K."/>
            <person name="Murat F."/>
            <person name="Fuchs J."/>
            <person name="Jenkins J."/>
            <person name="Haas F.B."/>
            <person name="Piednoel M."/>
            <person name="Gundlach H."/>
            <person name="Van Bel M."/>
            <person name="Meyberg R."/>
            <person name="Vives C."/>
            <person name="Morata J."/>
            <person name="Symeonidi A."/>
            <person name="Hiss M."/>
            <person name="Muchero W."/>
            <person name="Kamisugi Y."/>
            <person name="Saleh O."/>
            <person name="Blanc G."/>
            <person name="Decker E.L."/>
            <person name="van Gessel N."/>
            <person name="Grimwood J."/>
            <person name="Hayes R.D."/>
            <person name="Graham S.W."/>
            <person name="Gunter L.E."/>
            <person name="McDaniel S.F."/>
            <person name="Hoernstein S.N.W."/>
            <person name="Larsson A."/>
            <person name="Li F.W."/>
            <person name="Perroud P.F."/>
            <person name="Phillips J."/>
            <person name="Ranjan P."/>
            <person name="Rokshar D.S."/>
            <person name="Rothfels C.J."/>
            <person name="Schneider L."/>
            <person name="Shu S."/>
            <person name="Stevenson D.W."/>
            <person name="Thummler F."/>
            <person name="Tillich M."/>
            <person name="Villarreal Aguilar J.C."/>
            <person name="Widiez T."/>
            <person name="Wong G.K."/>
            <person name="Wymore A."/>
            <person name="Zhang Y."/>
            <person name="Zimmer A.D."/>
            <person name="Quatrano R.S."/>
            <person name="Mayer K.F.X."/>
            <person name="Goodstein D."/>
            <person name="Casacuberta J.M."/>
            <person name="Vandepoele K."/>
            <person name="Reski R."/>
            <person name="Cuming A.C."/>
            <person name="Tuskan G.A."/>
            <person name="Maumus F."/>
            <person name="Salse J."/>
            <person name="Schmutz J."/>
            <person name="Rensing S.A."/>
        </authorList>
    </citation>
    <scope>NUCLEOTIDE SEQUENCE [LARGE SCALE GENOMIC DNA]</scope>
    <source>
        <strain evidence="3 4">cv. Gransden 2004</strain>
    </source>
</reference>
<feature type="chain" id="PRO_5036043079" description="Secreted protein" evidence="1">
    <location>
        <begin position="30"/>
        <end position="88"/>
    </location>
</feature>
<evidence type="ECO:0000313" key="4">
    <source>
        <dbReference type="Proteomes" id="UP000006727"/>
    </source>
</evidence>
<dbReference type="EMBL" id="ABEU02000003">
    <property type="protein sequence ID" value="PNR58166.1"/>
    <property type="molecule type" value="Genomic_DNA"/>
</dbReference>
<dbReference type="EnsemblPlants" id="Pp3c3_30350V3.1">
    <property type="protein sequence ID" value="PAC:32941558.CDS.1"/>
    <property type="gene ID" value="Pp3c3_30350"/>
</dbReference>
<dbReference type="AlphaFoldDB" id="A0A2K1KWP4"/>
<dbReference type="Proteomes" id="UP000006727">
    <property type="component" value="Chromosome 3"/>
</dbReference>
<keyword evidence="4" id="KW-1185">Reference proteome</keyword>
<evidence type="ECO:0000256" key="1">
    <source>
        <dbReference type="SAM" id="SignalP"/>
    </source>
</evidence>